<dbReference type="SUPFAM" id="SSF52980">
    <property type="entry name" value="Restriction endonuclease-like"/>
    <property type="match status" value="1"/>
</dbReference>
<dbReference type="AlphaFoldDB" id="A0A419WA37"/>
<comment type="caution">
    <text evidence="3">The sequence shown here is derived from an EMBL/GenBank/DDBJ whole genome shotgun (WGS) entry which is preliminary data.</text>
</comment>
<dbReference type="PANTHER" id="PTHR34039">
    <property type="entry name" value="UPF0102 PROTEIN YRAN"/>
    <property type="match status" value="1"/>
</dbReference>
<keyword evidence="3" id="KW-0540">Nuclease</keyword>
<dbReference type="RefSeq" id="WP_120273556.1">
    <property type="nucleotide sequence ID" value="NZ_RAPN01000001.1"/>
</dbReference>
<accession>A0A419WA37</accession>
<keyword evidence="4" id="KW-1185">Reference proteome</keyword>
<evidence type="ECO:0000256" key="2">
    <source>
        <dbReference type="HAMAP-Rule" id="MF_00048"/>
    </source>
</evidence>
<proteinExistence type="inferred from homology"/>
<reference evidence="3 4" key="1">
    <citation type="submission" date="2018-09" db="EMBL/GenBank/DDBJ databases">
        <title>Genomic Encyclopedia of Archaeal and Bacterial Type Strains, Phase II (KMG-II): from individual species to whole genera.</title>
        <authorList>
            <person name="Goeker M."/>
        </authorList>
    </citation>
    <scope>NUCLEOTIDE SEQUENCE [LARGE SCALE GENOMIC DNA]</scope>
    <source>
        <strain evidence="3 4">DSM 27148</strain>
    </source>
</reference>
<keyword evidence="3" id="KW-0378">Hydrolase</keyword>
<evidence type="ECO:0000313" key="4">
    <source>
        <dbReference type="Proteomes" id="UP000283387"/>
    </source>
</evidence>
<keyword evidence="3" id="KW-0255">Endonuclease</keyword>
<dbReference type="InterPro" id="IPR011335">
    <property type="entry name" value="Restrct_endonuc-II-like"/>
</dbReference>
<comment type="similarity">
    <text evidence="1 2">Belongs to the UPF0102 family.</text>
</comment>
<dbReference type="OrthoDB" id="9802516at2"/>
<dbReference type="Proteomes" id="UP000283387">
    <property type="component" value="Unassembled WGS sequence"/>
</dbReference>
<gene>
    <name evidence="3" type="ORF">BC643_2706</name>
</gene>
<name>A0A419WA37_9BACT</name>
<evidence type="ECO:0000313" key="3">
    <source>
        <dbReference type="EMBL" id="RKD92335.1"/>
    </source>
</evidence>
<dbReference type="InterPro" id="IPR003509">
    <property type="entry name" value="UPF0102_YraN-like"/>
</dbReference>
<sequence length="120" mass="13997">MPKQKEIGDKGEEIAVQYLKKLGYQILETNWRFHHYEIDIIARDGDELVIVEVKARTGTAFEHPSEAIGPRKIRFLVEATEAYIFKTNSRSDTRFDVITIIFLGEKYELEHFKDAFYPTA</sequence>
<dbReference type="InterPro" id="IPR011856">
    <property type="entry name" value="tRNA_endonuc-like_dom_sf"/>
</dbReference>
<dbReference type="EMBL" id="RAPN01000001">
    <property type="protein sequence ID" value="RKD92335.1"/>
    <property type="molecule type" value="Genomic_DNA"/>
</dbReference>
<protein>
    <recommendedName>
        <fullName evidence="2">UPF0102 protein BC643_2706</fullName>
    </recommendedName>
</protein>
<organism evidence="3 4">
    <name type="scientific">Mangrovibacterium diazotrophicum</name>
    <dbReference type="NCBI Taxonomy" id="1261403"/>
    <lineage>
        <taxon>Bacteria</taxon>
        <taxon>Pseudomonadati</taxon>
        <taxon>Bacteroidota</taxon>
        <taxon>Bacteroidia</taxon>
        <taxon>Marinilabiliales</taxon>
        <taxon>Prolixibacteraceae</taxon>
        <taxon>Mangrovibacterium</taxon>
    </lineage>
</organism>
<dbReference type="CDD" id="cd20736">
    <property type="entry name" value="PoNe_Nuclease"/>
    <property type="match status" value="1"/>
</dbReference>
<dbReference type="GO" id="GO:0004519">
    <property type="term" value="F:endonuclease activity"/>
    <property type="evidence" value="ECO:0007669"/>
    <property type="project" value="UniProtKB-KW"/>
</dbReference>
<dbReference type="PANTHER" id="PTHR34039:SF1">
    <property type="entry name" value="UPF0102 PROTEIN YRAN"/>
    <property type="match status" value="1"/>
</dbReference>
<dbReference type="NCBIfam" id="NF009154">
    <property type="entry name" value="PRK12497.3-3"/>
    <property type="match status" value="1"/>
</dbReference>
<dbReference type="HAMAP" id="MF_00048">
    <property type="entry name" value="UPF0102"/>
    <property type="match status" value="1"/>
</dbReference>
<dbReference type="Gene3D" id="3.40.1350.10">
    <property type="match status" value="1"/>
</dbReference>
<dbReference type="GO" id="GO:0003676">
    <property type="term" value="F:nucleic acid binding"/>
    <property type="evidence" value="ECO:0007669"/>
    <property type="project" value="InterPro"/>
</dbReference>
<evidence type="ECO:0000256" key="1">
    <source>
        <dbReference type="ARBA" id="ARBA00006738"/>
    </source>
</evidence>
<dbReference type="Pfam" id="PF02021">
    <property type="entry name" value="UPF0102"/>
    <property type="match status" value="1"/>
</dbReference>